<name>A0AAE9MTZ7_9SPIR</name>
<gene>
    <name evidence="8" type="ORF">E4N74_06515</name>
    <name evidence="7" type="ORF">E4N76_07450</name>
</gene>
<feature type="binding site" evidence="5">
    <location>
        <begin position="21"/>
        <end position="25"/>
    </location>
    <ligand>
        <name>ATP</name>
        <dbReference type="ChEBI" id="CHEBI:30616"/>
    </ligand>
</feature>
<sequence>MISKYDGWYAEGGPDTDVALYSRCNLARNISGFLFPNKIDTADSSDVISLVFSFFDSLKDAAYFKKLKLKSIGPLSVKLLEEKGVLFTDMPAKSEKAVIMHENGSLYVGLNLEDHINISSFTSGLDTEDVYARSSSIELEMRKKIIFSEDKEIGFLSSDITGIGTGLKFSVLCSLPGILYSNSIAYVLELTKKNNLNVAGYFSPSSKNSIGALFLISTAVSTGDNEDTQIMDFISSLNEIIKMERDLRQTFLNENTLKLEDMLRRSLALSQAAKLMDFKEAADIVFKIKLGLNLGLITGITNEECNSMVFKAQMGHLAFLMLNSNMLLSDKALNDYSIEEYRAHIIQELCSKVRIIM</sequence>
<evidence type="ECO:0000256" key="5">
    <source>
        <dbReference type="PROSITE-ProRule" id="PRU00843"/>
    </source>
</evidence>
<dbReference type="SUPFAM" id="SSF55931">
    <property type="entry name" value="Glutamine synthetase/guanido kinase"/>
    <property type="match status" value="1"/>
</dbReference>
<dbReference type="InterPro" id="IPR022414">
    <property type="entry name" value="ATP-guanido_PTrfase_cat"/>
</dbReference>
<dbReference type="EMBL" id="CP038802">
    <property type="protein sequence ID" value="UTY28838.1"/>
    <property type="molecule type" value="Genomic_DNA"/>
</dbReference>
<evidence type="ECO:0000313" key="10">
    <source>
        <dbReference type="Proteomes" id="UP001059401"/>
    </source>
</evidence>
<dbReference type="Proteomes" id="UP001059401">
    <property type="component" value="Chromosome"/>
</dbReference>
<dbReference type="InterPro" id="IPR014746">
    <property type="entry name" value="Gln_synth/guanido_kin_cat_dom"/>
</dbReference>
<dbReference type="GO" id="GO:0004111">
    <property type="term" value="F:creatine kinase activity"/>
    <property type="evidence" value="ECO:0007669"/>
    <property type="project" value="InterPro"/>
</dbReference>
<evidence type="ECO:0000256" key="2">
    <source>
        <dbReference type="ARBA" id="ARBA00022741"/>
    </source>
</evidence>
<organism evidence="8 9">
    <name type="scientific">Treponema putidum</name>
    <dbReference type="NCBI Taxonomy" id="221027"/>
    <lineage>
        <taxon>Bacteria</taxon>
        <taxon>Pseudomonadati</taxon>
        <taxon>Spirochaetota</taxon>
        <taxon>Spirochaetia</taxon>
        <taxon>Spirochaetales</taxon>
        <taxon>Treponemataceae</taxon>
        <taxon>Treponema</taxon>
    </lineage>
</organism>
<evidence type="ECO:0000256" key="3">
    <source>
        <dbReference type="ARBA" id="ARBA00022777"/>
    </source>
</evidence>
<dbReference type="GO" id="GO:0005615">
    <property type="term" value="C:extracellular space"/>
    <property type="evidence" value="ECO:0007669"/>
    <property type="project" value="TreeGrafter"/>
</dbReference>
<keyword evidence="10" id="KW-1185">Reference proteome</keyword>
<dbReference type="Gene3D" id="3.30.590.10">
    <property type="entry name" value="Glutamine synthetase/guanido kinase, catalytic domain"/>
    <property type="match status" value="1"/>
</dbReference>
<dbReference type="Pfam" id="PF00217">
    <property type="entry name" value="ATP-gua_Ptrans"/>
    <property type="match status" value="1"/>
</dbReference>
<dbReference type="GO" id="GO:0046314">
    <property type="term" value="P:phosphocreatine biosynthetic process"/>
    <property type="evidence" value="ECO:0007669"/>
    <property type="project" value="InterPro"/>
</dbReference>
<keyword evidence="2 5" id="KW-0547">Nucleotide-binding</keyword>
<keyword evidence="1 5" id="KW-0808">Transferase</keyword>
<dbReference type="AlphaFoldDB" id="A0AAE9MTZ7"/>
<dbReference type="Proteomes" id="UP001058682">
    <property type="component" value="Chromosome"/>
</dbReference>
<protein>
    <submittedName>
        <fullName evidence="8">ATP--guanido phosphotransferase</fullName>
    </submittedName>
</protein>
<accession>A0AAE9MTZ7</accession>
<dbReference type="PANTHER" id="PTHR11547">
    <property type="entry name" value="ARGININE OR CREATINE KINASE"/>
    <property type="match status" value="1"/>
</dbReference>
<evidence type="ECO:0000256" key="4">
    <source>
        <dbReference type="ARBA" id="ARBA00022840"/>
    </source>
</evidence>
<feature type="binding site" evidence="5">
    <location>
        <begin position="168"/>
        <end position="172"/>
    </location>
    <ligand>
        <name>ATP</name>
        <dbReference type="ChEBI" id="CHEBI:30616"/>
    </ligand>
</feature>
<keyword evidence="4 5" id="KW-0067">ATP-binding</keyword>
<evidence type="ECO:0000313" key="7">
    <source>
        <dbReference type="EMBL" id="UTY28838.1"/>
    </source>
</evidence>
<evidence type="ECO:0000313" key="9">
    <source>
        <dbReference type="Proteomes" id="UP001058682"/>
    </source>
</evidence>
<dbReference type="InterPro" id="IPR000749">
    <property type="entry name" value="ATP-guanido_PTrfase"/>
</dbReference>
<evidence type="ECO:0000259" key="6">
    <source>
        <dbReference type="PROSITE" id="PS51510"/>
    </source>
</evidence>
<keyword evidence="3 5" id="KW-0418">Kinase</keyword>
<dbReference type="PROSITE" id="PS51510">
    <property type="entry name" value="PHOSPHAGEN_KINASE_C"/>
    <property type="match status" value="1"/>
</dbReference>
<dbReference type="PANTHER" id="PTHR11547:SF38">
    <property type="entry name" value="ARGININE KINASE 1-RELATED"/>
    <property type="match status" value="1"/>
</dbReference>
<reference evidence="8" key="1">
    <citation type="submission" date="2019-04" db="EMBL/GenBank/DDBJ databases">
        <title>Whole genome sequencing of oral phylogroup 2 treponemes.</title>
        <authorList>
            <person name="Chan Y."/>
            <person name="Zeng H.H."/>
            <person name="Yu X.L."/>
            <person name="Leung W.K."/>
            <person name="Watt R.M."/>
        </authorList>
    </citation>
    <scope>NUCLEOTIDE SEQUENCE</scope>
    <source>
        <strain evidence="8">OMZ 835</strain>
        <strain evidence="7">OMZ 847</strain>
    </source>
</reference>
<dbReference type="RefSeq" id="WP_255804693.1">
    <property type="nucleotide sequence ID" value="NZ_CP038802.1"/>
</dbReference>
<proteinExistence type="inferred from homology"/>
<feature type="binding site" evidence="5">
    <location>
        <begin position="199"/>
        <end position="204"/>
    </location>
    <ligand>
        <name>ATP</name>
        <dbReference type="ChEBI" id="CHEBI:30616"/>
    </ligand>
</feature>
<dbReference type="GO" id="GO:0005524">
    <property type="term" value="F:ATP binding"/>
    <property type="evidence" value="ECO:0007669"/>
    <property type="project" value="UniProtKB-UniRule"/>
</dbReference>
<comment type="similarity">
    <text evidence="5">Belongs to the ATP:guanido phosphotransferase family.</text>
</comment>
<evidence type="ECO:0000313" key="8">
    <source>
        <dbReference type="EMBL" id="UTY33697.1"/>
    </source>
</evidence>
<evidence type="ECO:0000256" key="1">
    <source>
        <dbReference type="ARBA" id="ARBA00022679"/>
    </source>
</evidence>
<feature type="domain" description="Phosphagen kinase C-terminal" evidence="6">
    <location>
        <begin position="18"/>
        <end position="247"/>
    </location>
</feature>
<dbReference type="EMBL" id="CP038804">
    <property type="protein sequence ID" value="UTY33697.1"/>
    <property type="molecule type" value="Genomic_DNA"/>
</dbReference>
<comment type="caution">
    <text evidence="5">Lacks conserved residue(s) required for the propagation of feature annotation.</text>
</comment>